<gene>
    <name evidence="2" type="ORF">c1_g2_i3</name>
</gene>
<organism evidence="2">
    <name type="scientific">Bactrocera latifrons</name>
    <name type="common">Malaysian fruit fly</name>
    <name type="synonym">Chaetodacus latifrons</name>
    <dbReference type="NCBI Taxonomy" id="174628"/>
    <lineage>
        <taxon>Eukaryota</taxon>
        <taxon>Metazoa</taxon>
        <taxon>Ecdysozoa</taxon>
        <taxon>Arthropoda</taxon>
        <taxon>Hexapoda</taxon>
        <taxon>Insecta</taxon>
        <taxon>Pterygota</taxon>
        <taxon>Neoptera</taxon>
        <taxon>Endopterygota</taxon>
        <taxon>Diptera</taxon>
        <taxon>Brachycera</taxon>
        <taxon>Muscomorpha</taxon>
        <taxon>Tephritoidea</taxon>
        <taxon>Tephritidae</taxon>
        <taxon>Bactrocera</taxon>
        <taxon>Bactrocera</taxon>
    </lineage>
</organism>
<dbReference type="AlphaFoldDB" id="A0A0K8VS74"/>
<sequence length="130" mass="14201">MPPGANKLGDNRFALLSPGPKNKRKKPENSTLEFFPELPISKKDDPKYLVIKSQDARKPIASTSCFAVHKGIQTISKDINKITSLRDGSLLLLVKNQKIADKFLQTKHLPGAGAVDISLHNSLNSVKGTI</sequence>
<evidence type="ECO:0000313" key="2">
    <source>
        <dbReference type="EMBL" id="JAI41726.1"/>
    </source>
</evidence>
<feature type="non-terminal residue" evidence="2">
    <location>
        <position position="130"/>
    </location>
</feature>
<proteinExistence type="predicted"/>
<reference evidence="2" key="1">
    <citation type="submission" date="2015-06" db="EMBL/GenBank/DDBJ databases">
        <authorList>
            <person name="Hoefler B.C."/>
            <person name="Straight P.D."/>
        </authorList>
    </citation>
    <scope>NUCLEOTIDE SEQUENCE</scope>
</reference>
<evidence type="ECO:0000256" key="1">
    <source>
        <dbReference type="SAM" id="MobiDB-lite"/>
    </source>
</evidence>
<name>A0A0K8VS74_BACLA</name>
<feature type="region of interest" description="Disordered" evidence="1">
    <location>
        <begin position="1"/>
        <end position="31"/>
    </location>
</feature>
<protein>
    <submittedName>
        <fullName evidence="2">Uncharacterized protein</fullName>
    </submittedName>
</protein>
<dbReference type="EMBL" id="GDHF01010588">
    <property type="protein sequence ID" value="JAI41726.1"/>
    <property type="molecule type" value="Transcribed_RNA"/>
</dbReference>
<accession>A0A0K8VS74</accession>